<accession>A0A1H9LM55</accession>
<feature type="transmembrane region" description="Helical" evidence="1">
    <location>
        <begin position="34"/>
        <end position="58"/>
    </location>
</feature>
<dbReference type="EMBL" id="FOGJ01000002">
    <property type="protein sequence ID" value="SER12516.1"/>
    <property type="molecule type" value="Genomic_DNA"/>
</dbReference>
<organism evidence="2">
    <name type="scientific">Butyrivibrio fibrisolvens</name>
    <dbReference type="NCBI Taxonomy" id="831"/>
    <lineage>
        <taxon>Bacteria</taxon>
        <taxon>Bacillati</taxon>
        <taxon>Bacillota</taxon>
        <taxon>Clostridia</taxon>
        <taxon>Lachnospirales</taxon>
        <taxon>Lachnospiraceae</taxon>
        <taxon>Butyrivibrio</taxon>
    </lineage>
</organism>
<dbReference type="RefSeq" id="WP_022759265.1">
    <property type="nucleotide sequence ID" value="NZ_FOGJ01000002.1"/>
</dbReference>
<keyword evidence="1" id="KW-0472">Membrane</keyword>
<keyword evidence="1" id="KW-1133">Transmembrane helix</keyword>
<evidence type="ECO:0000256" key="1">
    <source>
        <dbReference type="SAM" id="Phobius"/>
    </source>
</evidence>
<keyword evidence="1" id="KW-0812">Transmembrane</keyword>
<protein>
    <submittedName>
        <fullName evidence="2">Uncharacterized protein</fullName>
    </submittedName>
</protein>
<proteinExistence type="predicted"/>
<evidence type="ECO:0000313" key="2">
    <source>
        <dbReference type="EMBL" id="SER12516.1"/>
    </source>
</evidence>
<reference evidence="2" key="1">
    <citation type="submission" date="2016-10" db="EMBL/GenBank/DDBJ databases">
        <authorList>
            <person name="de Groot N.N."/>
        </authorList>
    </citation>
    <scope>NUCLEOTIDE SEQUENCE [LARGE SCALE GENOMIC DNA]</scope>
    <source>
        <strain evidence="2">AR40</strain>
    </source>
</reference>
<dbReference type="Proteomes" id="UP000182584">
    <property type="component" value="Unassembled WGS sequence"/>
</dbReference>
<name>A0A1H9LM55_BUTFI</name>
<gene>
    <name evidence="2" type="ORF">SAMN04487884_102118</name>
</gene>
<dbReference type="AlphaFoldDB" id="A0A1H9LM55"/>
<feature type="transmembrane region" description="Helical" evidence="1">
    <location>
        <begin position="7"/>
        <end position="28"/>
    </location>
</feature>
<feature type="transmembrane region" description="Helical" evidence="1">
    <location>
        <begin position="70"/>
        <end position="91"/>
    </location>
</feature>
<sequence length="230" mass="25345">MKGNKICSIVLFVFAALWAFSILIFTDFEDAGFYYWGGFAFGLIAIILGAIVNLFISSRSNRNTTEIEMIPIYVTAVYVVASVIFNAVFVYLKDGNYNIAIPVVNVIAIVGYLVYIHGLSSYADRVVATGNAVGGKTSKYGAISTQMAKILGMCNDPDIKKKVLELKQKVDYSNNLAQDAVVYEEQDFYNTLLGLENMLADGSSKEEIFALIDEADGIWKIRNSKLSTMS</sequence>
<feature type="transmembrane region" description="Helical" evidence="1">
    <location>
        <begin position="97"/>
        <end position="115"/>
    </location>
</feature>